<feature type="compositionally biased region" description="Polar residues" evidence="1">
    <location>
        <begin position="31"/>
        <end position="42"/>
    </location>
</feature>
<evidence type="ECO:0000256" key="2">
    <source>
        <dbReference type="SAM" id="SignalP"/>
    </source>
</evidence>
<feature type="region of interest" description="Disordered" evidence="1">
    <location>
        <begin position="29"/>
        <end position="221"/>
    </location>
</feature>
<comment type="caution">
    <text evidence="3">The sequence shown here is derived from an EMBL/GenBank/DDBJ whole genome shotgun (WGS) entry which is preliminary data.</text>
</comment>
<evidence type="ECO:0008006" key="5">
    <source>
        <dbReference type="Google" id="ProtNLM"/>
    </source>
</evidence>
<proteinExistence type="predicted"/>
<protein>
    <recommendedName>
        <fullName evidence="5">LPXTG cell wall anchor domain-containing protein</fullName>
    </recommendedName>
</protein>
<evidence type="ECO:0000256" key="1">
    <source>
        <dbReference type="SAM" id="MobiDB-lite"/>
    </source>
</evidence>
<dbReference type="OrthoDB" id="4338899at2"/>
<feature type="compositionally biased region" description="Gly residues" evidence="1">
    <location>
        <begin position="53"/>
        <end position="74"/>
    </location>
</feature>
<dbReference type="Proteomes" id="UP000295345">
    <property type="component" value="Unassembled WGS sequence"/>
</dbReference>
<gene>
    <name evidence="3" type="ORF">E1283_25930</name>
</gene>
<keyword evidence="4" id="KW-1185">Reference proteome</keyword>
<accession>A0A4R4SYI8</accession>
<feature type="compositionally biased region" description="Polar residues" evidence="1">
    <location>
        <begin position="190"/>
        <end position="204"/>
    </location>
</feature>
<keyword evidence="2" id="KW-0732">Signal</keyword>
<name>A0A4R4SYI8_9ACTN</name>
<feature type="signal peptide" evidence="2">
    <location>
        <begin position="1"/>
        <end position="26"/>
    </location>
</feature>
<feature type="compositionally biased region" description="Acidic residues" evidence="1">
    <location>
        <begin position="158"/>
        <end position="170"/>
    </location>
</feature>
<dbReference type="EMBL" id="SMKI01000337">
    <property type="protein sequence ID" value="TDC69451.1"/>
    <property type="molecule type" value="Genomic_DNA"/>
</dbReference>
<sequence>MASPKTRANMARVAAAAVFAAGASLAVVGTASASGSEKTSVETQEDPATLGGVSEGQDGGLIGGLVGGLIGGGDSDGDPEGAVGGEDPEGAVGGEDPEGAVGGEDPEGAVGGEDPEGAVGGEDPEGAVGGEDPEGAVGGEDPEGAVGGEDPEGAVGGEDPEGAVGGDDEGGATTDGVAEGGAGPQPDSAGATSPIEQNDPSEQLTEAEAEATTGGNGELAETGASMNETLLIIGAATMIAGGVAFRYLPRLINKEGGAAAA</sequence>
<evidence type="ECO:0000313" key="3">
    <source>
        <dbReference type="EMBL" id="TDC69451.1"/>
    </source>
</evidence>
<reference evidence="3 4" key="1">
    <citation type="submission" date="2019-03" db="EMBL/GenBank/DDBJ databases">
        <title>Draft genome sequences of novel Actinobacteria.</title>
        <authorList>
            <person name="Sahin N."/>
            <person name="Ay H."/>
            <person name="Saygin H."/>
        </authorList>
    </citation>
    <scope>NUCLEOTIDE SEQUENCE [LARGE SCALE GENOMIC DNA]</scope>
    <source>
        <strain evidence="3 4">DSM 41900</strain>
    </source>
</reference>
<evidence type="ECO:0000313" key="4">
    <source>
        <dbReference type="Proteomes" id="UP000295345"/>
    </source>
</evidence>
<feature type="compositionally biased region" description="Low complexity" evidence="1">
    <location>
        <begin position="210"/>
        <end position="221"/>
    </location>
</feature>
<feature type="chain" id="PRO_5038620142" description="LPXTG cell wall anchor domain-containing protein" evidence="2">
    <location>
        <begin position="27"/>
        <end position="261"/>
    </location>
</feature>
<dbReference type="AlphaFoldDB" id="A0A4R4SYI8"/>
<organism evidence="3 4">
    <name type="scientific">Streptomyces hainanensis</name>
    <dbReference type="NCBI Taxonomy" id="402648"/>
    <lineage>
        <taxon>Bacteria</taxon>
        <taxon>Bacillati</taxon>
        <taxon>Actinomycetota</taxon>
        <taxon>Actinomycetes</taxon>
        <taxon>Kitasatosporales</taxon>
        <taxon>Streptomycetaceae</taxon>
        <taxon>Streptomyces</taxon>
    </lineage>
</organism>